<evidence type="ECO:0000313" key="3">
    <source>
        <dbReference type="Proteomes" id="UP000182658"/>
    </source>
</evidence>
<protein>
    <submittedName>
        <fullName evidence="2">Uncharacterized protein</fullName>
    </submittedName>
</protein>
<gene>
    <name evidence="2" type="ORF">CONLIGDRAFT_578153</name>
</gene>
<organism evidence="2 3">
    <name type="scientific">Coniochaeta ligniaria NRRL 30616</name>
    <dbReference type="NCBI Taxonomy" id="1408157"/>
    <lineage>
        <taxon>Eukaryota</taxon>
        <taxon>Fungi</taxon>
        <taxon>Dikarya</taxon>
        <taxon>Ascomycota</taxon>
        <taxon>Pezizomycotina</taxon>
        <taxon>Sordariomycetes</taxon>
        <taxon>Sordariomycetidae</taxon>
        <taxon>Coniochaetales</taxon>
        <taxon>Coniochaetaceae</taxon>
        <taxon>Coniochaeta</taxon>
    </lineage>
</organism>
<feature type="non-terminal residue" evidence="2">
    <location>
        <position position="1"/>
    </location>
</feature>
<reference evidence="2 3" key="1">
    <citation type="submission" date="2016-10" db="EMBL/GenBank/DDBJ databases">
        <title>Draft genome sequence of Coniochaeta ligniaria NRRL30616, a lignocellulolytic fungus for bioabatement of inhibitors in plant biomass hydrolysates.</title>
        <authorList>
            <consortium name="DOE Joint Genome Institute"/>
            <person name="Jimenez D.J."/>
            <person name="Hector R.E."/>
            <person name="Riley R."/>
            <person name="Sun H."/>
            <person name="Grigoriev I.V."/>
            <person name="Van Elsas J.D."/>
            <person name="Nichols N.N."/>
        </authorList>
    </citation>
    <scope>NUCLEOTIDE SEQUENCE [LARGE SCALE GENOMIC DNA]</scope>
    <source>
        <strain evidence="2 3">NRRL 30616</strain>
    </source>
</reference>
<dbReference type="EMBL" id="KV875098">
    <property type="protein sequence ID" value="OIW29311.1"/>
    <property type="molecule type" value="Genomic_DNA"/>
</dbReference>
<feature type="transmembrane region" description="Helical" evidence="1">
    <location>
        <begin position="12"/>
        <end position="35"/>
    </location>
</feature>
<dbReference type="InParanoid" id="A0A1J7INW9"/>
<keyword evidence="1" id="KW-0472">Membrane</keyword>
<proteinExistence type="predicted"/>
<evidence type="ECO:0000256" key="1">
    <source>
        <dbReference type="SAM" id="Phobius"/>
    </source>
</evidence>
<accession>A0A1J7INW9</accession>
<dbReference type="Proteomes" id="UP000182658">
    <property type="component" value="Unassembled WGS sequence"/>
</dbReference>
<dbReference type="AlphaFoldDB" id="A0A1J7INW9"/>
<dbReference type="STRING" id="1408157.A0A1J7INW9"/>
<feature type="transmembrane region" description="Helical" evidence="1">
    <location>
        <begin position="47"/>
        <end position="64"/>
    </location>
</feature>
<sequence length="70" mass="8375">NRYEPLLKFPLALLYLSIIYYFSSLKLYTLTQIYLNISKSVNNTLKLLLTFTFIIYISFILKYLRKTLTP</sequence>
<keyword evidence="1" id="KW-1133">Transmembrane helix</keyword>
<keyword evidence="3" id="KW-1185">Reference proteome</keyword>
<name>A0A1J7INW9_9PEZI</name>
<keyword evidence="1" id="KW-0812">Transmembrane</keyword>
<evidence type="ECO:0000313" key="2">
    <source>
        <dbReference type="EMBL" id="OIW29311.1"/>
    </source>
</evidence>